<dbReference type="InterPro" id="IPR028427">
    <property type="entry name" value="Met_Sox_Rdtase_MsrB"/>
</dbReference>
<dbReference type="GO" id="GO:0005737">
    <property type="term" value="C:cytoplasm"/>
    <property type="evidence" value="ECO:0007669"/>
    <property type="project" value="TreeGrafter"/>
</dbReference>
<dbReference type="Gene3D" id="2.170.150.20">
    <property type="entry name" value="Peptide methionine sulfoxide reductase"/>
    <property type="match status" value="1"/>
</dbReference>
<dbReference type="AlphaFoldDB" id="A0A7I7Q959"/>
<dbReference type="InterPro" id="IPR006311">
    <property type="entry name" value="TAT_signal"/>
</dbReference>
<feature type="domain" description="MsrB" evidence="4">
    <location>
        <begin position="57"/>
        <end position="178"/>
    </location>
</feature>
<dbReference type="KEGG" id="msto:MSTO_30650"/>
<dbReference type="EMBL" id="AP022587">
    <property type="protein sequence ID" value="BBY22860.1"/>
    <property type="molecule type" value="Genomic_DNA"/>
</dbReference>
<keyword evidence="2" id="KW-0560">Oxidoreductase</keyword>
<evidence type="ECO:0000256" key="2">
    <source>
        <dbReference type="ARBA" id="ARBA00023002"/>
    </source>
</evidence>
<evidence type="ECO:0000256" key="3">
    <source>
        <dbReference type="ARBA" id="ARBA00048488"/>
    </source>
</evidence>
<proteinExistence type="predicted"/>
<evidence type="ECO:0000313" key="5">
    <source>
        <dbReference type="EMBL" id="BBY22860.1"/>
    </source>
</evidence>
<dbReference type="NCBIfam" id="TIGR00357">
    <property type="entry name" value="peptide-methionine (R)-S-oxide reductase MsrB"/>
    <property type="match status" value="1"/>
</dbReference>
<evidence type="ECO:0000259" key="4">
    <source>
        <dbReference type="PROSITE" id="PS51790"/>
    </source>
</evidence>
<evidence type="ECO:0000256" key="1">
    <source>
        <dbReference type="ARBA" id="ARBA00012499"/>
    </source>
</evidence>
<dbReference type="GO" id="GO:0030091">
    <property type="term" value="P:protein repair"/>
    <property type="evidence" value="ECO:0007669"/>
    <property type="project" value="InterPro"/>
</dbReference>
<dbReference type="GO" id="GO:0033743">
    <property type="term" value="F:peptide-methionine (R)-S-oxide reductase activity"/>
    <property type="evidence" value="ECO:0007669"/>
    <property type="project" value="UniProtKB-EC"/>
</dbReference>
<dbReference type="SUPFAM" id="SSF51316">
    <property type="entry name" value="Mss4-like"/>
    <property type="match status" value="1"/>
</dbReference>
<evidence type="ECO:0000313" key="6">
    <source>
        <dbReference type="Proteomes" id="UP000467130"/>
    </source>
</evidence>
<name>A0A7I7Q959_9MYCO</name>
<reference evidence="5 6" key="1">
    <citation type="journal article" date="2019" name="Emerg. Microbes Infect.">
        <title>Comprehensive subspecies identification of 175 nontuberculous mycobacteria species based on 7547 genomic profiles.</title>
        <authorList>
            <person name="Matsumoto Y."/>
            <person name="Kinjo T."/>
            <person name="Motooka D."/>
            <person name="Nabeya D."/>
            <person name="Jung N."/>
            <person name="Uechi K."/>
            <person name="Horii T."/>
            <person name="Iida T."/>
            <person name="Fujita J."/>
            <person name="Nakamura S."/>
        </authorList>
    </citation>
    <scope>NUCLEOTIDE SEQUENCE [LARGE SCALE GENOMIC DNA]</scope>
    <source>
        <strain evidence="5 6">JCM 17783</strain>
    </source>
</reference>
<dbReference type="GO" id="GO:0006979">
    <property type="term" value="P:response to oxidative stress"/>
    <property type="evidence" value="ECO:0007669"/>
    <property type="project" value="InterPro"/>
</dbReference>
<dbReference type="EC" id="1.8.4.12" evidence="1"/>
<dbReference type="PROSITE" id="PS51790">
    <property type="entry name" value="MSRB"/>
    <property type="match status" value="1"/>
</dbReference>
<dbReference type="InterPro" id="IPR011057">
    <property type="entry name" value="Mss4-like_sf"/>
</dbReference>
<dbReference type="InterPro" id="IPR002579">
    <property type="entry name" value="Met_Sox_Rdtase_MsrB_dom"/>
</dbReference>
<dbReference type="PANTHER" id="PTHR10173">
    <property type="entry name" value="METHIONINE SULFOXIDE REDUCTASE"/>
    <property type="match status" value="1"/>
</dbReference>
<dbReference type="PANTHER" id="PTHR10173:SF57">
    <property type="entry name" value="PEPTIDE-METHIONINE (R)-S-OXIDE REDUCTASE"/>
    <property type="match status" value="1"/>
</dbReference>
<dbReference type="Pfam" id="PF01641">
    <property type="entry name" value="SelR"/>
    <property type="match status" value="1"/>
</dbReference>
<gene>
    <name evidence="5" type="ORF">MSTO_30650</name>
</gene>
<sequence length="178" mass="18955">MLASMTAPTSPRRDLARRRILLGTAAFGALVGCGALGVPRAAGAPHPTNAFEVTHTDAEWRQLLSPQQYAVLRTAATEMPHSSALNDEHRTGIFGCAGCGQDLFSSATKFDSGTGWPSFWKALSNAVLERPDNTAGMARTEVLCSRCGGHLGHVFNDGPEPTGLRYCMNGVALRFRPA</sequence>
<organism evidence="5 6">
    <name type="scientific">Mycobacterium stomatepiae</name>
    <dbReference type="NCBI Taxonomy" id="470076"/>
    <lineage>
        <taxon>Bacteria</taxon>
        <taxon>Bacillati</taxon>
        <taxon>Actinomycetota</taxon>
        <taxon>Actinomycetes</taxon>
        <taxon>Mycobacteriales</taxon>
        <taxon>Mycobacteriaceae</taxon>
        <taxon>Mycobacterium</taxon>
        <taxon>Mycobacterium simiae complex</taxon>
    </lineage>
</organism>
<dbReference type="PROSITE" id="PS51318">
    <property type="entry name" value="TAT"/>
    <property type="match status" value="1"/>
</dbReference>
<accession>A0A7I7Q959</accession>
<keyword evidence="6" id="KW-1185">Reference proteome</keyword>
<comment type="catalytic activity">
    <reaction evidence="3">
        <text>L-methionyl-[protein] + [thioredoxin]-disulfide + H2O = L-methionyl-(R)-S-oxide-[protein] + [thioredoxin]-dithiol</text>
        <dbReference type="Rhea" id="RHEA:24164"/>
        <dbReference type="Rhea" id="RHEA-COMP:10698"/>
        <dbReference type="Rhea" id="RHEA-COMP:10700"/>
        <dbReference type="Rhea" id="RHEA-COMP:12313"/>
        <dbReference type="Rhea" id="RHEA-COMP:12314"/>
        <dbReference type="ChEBI" id="CHEBI:15377"/>
        <dbReference type="ChEBI" id="CHEBI:16044"/>
        <dbReference type="ChEBI" id="CHEBI:29950"/>
        <dbReference type="ChEBI" id="CHEBI:45764"/>
        <dbReference type="ChEBI" id="CHEBI:50058"/>
        <dbReference type="EC" id="1.8.4.12"/>
    </reaction>
</comment>
<dbReference type="Proteomes" id="UP000467130">
    <property type="component" value="Chromosome"/>
</dbReference>
<protein>
    <recommendedName>
        <fullName evidence="1">peptide-methionine (R)-S-oxide reductase</fullName>
        <ecNumber evidence="1">1.8.4.12</ecNumber>
    </recommendedName>
</protein>